<protein>
    <recommendedName>
        <fullName evidence="3">Head-tail adaptor protein</fullName>
    </recommendedName>
</protein>
<organism evidence="1 2">
    <name type="scientific">Microbacterium faecale</name>
    <dbReference type="NCBI Taxonomy" id="1804630"/>
    <lineage>
        <taxon>Bacteria</taxon>
        <taxon>Bacillati</taxon>
        <taxon>Actinomycetota</taxon>
        <taxon>Actinomycetes</taxon>
        <taxon>Micrococcales</taxon>
        <taxon>Microbacteriaceae</taxon>
        <taxon>Microbacterium</taxon>
    </lineage>
</organism>
<comment type="caution">
    <text evidence="1">The sequence shown here is derived from an EMBL/GenBank/DDBJ whole genome shotgun (WGS) entry which is preliminary data.</text>
</comment>
<sequence>MVRLRKRHLPQRVTIRRLLGEGAEGDIWGDPVTNVPAYVEQSARLVVDRRSSSPTSGQEVTSSTTVVVLPQDDALPRSRVTVWAGTSRERTSEVITSDYAEYKGTPSHAELHLE</sequence>
<dbReference type="RefSeq" id="WP_188711359.1">
    <property type="nucleotide sequence ID" value="NZ_BMHO01000001.1"/>
</dbReference>
<evidence type="ECO:0008006" key="3">
    <source>
        <dbReference type="Google" id="ProtNLM"/>
    </source>
</evidence>
<keyword evidence="2" id="KW-1185">Reference proteome</keyword>
<accession>A0A916Y733</accession>
<dbReference type="Proteomes" id="UP000633205">
    <property type="component" value="Unassembled WGS sequence"/>
</dbReference>
<evidence type="ECO:0000313" key="2">
    <source>
        <dbReference type="Proteomes" id="UP000633205"/>
    </source>
</evidence>
<evidence type="ECO:0000313" key="1">
    <source>
        <dbReference type="EMBL" id="GGD33106.1"/>
    </source>
</evidence>
<reference evidence="1" key="2">
    <citation type="submission" date="2020-09" db="EMBL/GenBank/DDBJ databases">
        <authorList>
            <person name="Sun Q."/>
            <person name="Zhou Y."/>
        </authorList>
    </citation>
    <scope>NUCLEOTIDE SEQUENCE</scope>
    <source>
        <strain evidence="1">CGMCC 1.15152</strain>
    </source>
</reference>
<name>A0A916Y733_9MICO</name>
<reference evidence="1" key="1">
    <citation type="journal article" date="2014" name="Int. J. Syst. Evol. Microbiol.">
        <title>Complete genome sequence of Corynebacterium casei LMG S-19264T (=DSM 44701T), isolated from a smear-ripened cheese.</title>
        <authorList>
            <consortium name="US DOE Joint Genome Institute (JGI-PGF)"/>
            <person name="Walter F."/>
            <person name="Albersmeier A."/>
            <person name="Kalinowski J."/>
            <person name="Ruckert C."/>
        </authorList>
    </citation>
    <scope>NUCLEOTIDE SEQUENCE</scope>
    <source>
        <strain evidence="1">CGMCC 1.15152</strain>
    </source>
</reference>
<dbReference type="AlphaFoldDB" id="A0A916Y733"/>
<proteinExistence type="predicted"/>
<gene>
    <name evidence="1" type="ORF">GCM10010915_11860</name>
</gene>
<dbReference type="EMBL" id="BMHO01000001">
    <property type="protein sequence ID" value="GGD33106.1"/>
    <property type="molecule type" value="Genomic_DNA"/>
</dbReference>